<dbReference type="Proteomes" id="UP000000594">
    <property type="component" value="Chromosome"/>
</dbReference>
<sequence length="33" mass="4201">MEERPEPWIEAVRAFLYFERNRERYVSVSFHKQ</sequence>
<accession>A0A1V4BCC2</accession>
<gene>
    <name evidence="1" type="ordered locus">GBAA_1183</name>
</gene>
<dbReference type="EMBL" id="AE017334">
    <property type="protein sequence ID" value="AAT35297.1"/>
    <property type="molecule type" value="Genomic_DNA"/>
</dbReference>
<name>A0A1V4BCC2_BACAN</name>
<protein>
    <submittedName>
        <fullName evidence="1">Uncharacterized protein</fullName>
    </submittedName>
</protein>
<dbReference type="KEGG" id="bar:GBAA_1183"/>
<dbReference type="AlphaFoldDB" id="A0A1V4BCC2"/>
<reference evidence="1 2" key="1">
    <citation type="journal article" date="2009" name="J. Bacteriol.">
        <title>The complete genome sequence of Bacillus anthracis Ames 'Ancestor'.</title>
        <authorList>
            <person name="Ravel J."/>
            <person name="Jiang L."/>
            <person name="Stanley S.T."/>
            <person name="Wilson M.R."/>
            <person name="Decker R.S."/>
            <person name="Read T.D."/>
            <person name="Worsham P."/>
            <person name="Keim P.S."/>
            <person name="Salzberg S.L."/>
            <person name="Fraser-Liggett C.M."/>
            <person name="Rasko D.A."/>
        </authorList>
    </citation>
    <scope>NUCLEOTIDE SEQUENCE [LARGE SCALE GENOMIC DNA]</scope>
    <source>
        <strain evidence="2">Ames ancestor</strain>
    </source>
</reference>
<keyword evidence="2" id="KW-1185">Reference proteome</keyword>
<evidence type="ECO:0000313" key="2">
    <source>
        <dbReference type="Proteomes" id="UP000000594"/>
    </source>
</evidence>
<proteinExistence type="predicted"/>
<accession>E9R6H7</accession>
<organism evidence="1 2">
    <name type="scientific">Bacillus anthracis</name>
    <name type="common">anthrax bacterium</name>
    <dbReference type="NCBI Taxonomy" id="1392"/>
    <lineage>
        <taxon>Bacteria</taxon>
        <taxon>Bacillati</taxon>
        <taxon>Bacillota</taxon>
        <taxon>Bacilli</taxon>
        <taxon>Bacillales</taxon>
        <taxon>Bacillaceae</taxon>
        <taxon>Bacillus</taxon>
        <taxon>Bacillus cereus group</taxon>
    </lineage>
</organism>
<accession>Q6KJB9</accession>
<accession>Q81TS9</accession>
<evidence type="ECO:0000313" key="1">
    <source>
        <dbReference type="EMBL" id="AAT35297.1"/>
    </source>
</evidence>